<evidence type="ECO:0000256" key="2">
    <source>
        <dbReference type="SAM" id="Phobius"/>
    </source>
</evidence>
<dbReference type="EMBL" id="NBWC01000049">
    <property type="protein sequence ID" value="ORL58719.1"/>
    <property type="molecule type" value="Genomic_DNA"/>
</dbReference>
<dbReference type="AlphaFoldDB" id="A0A1X0ZX16"/>
<keyword evidence="2" id="KW-0472">Membrane</keyword>
<protein>
    <submittedName>
        <fullName evidence="3">Uncharacterized protein</fullName>
    </submittedName>
</protein>
<dbReference type="RefSeq" id="WP_084851836.1">
    <property type="nucleotide sequence ID" value="NZ_CP061724.1"/>
</dbReference>
<dbReference type="Proteomes" id="UP000193675">
    <property type="component" value="Unassembled WGS sequence"/>
</dbReference>
<sequence>MKSTPTVFNAASEITVVPNKRGPLALSAPGYFFEITTGIGGTGMVLRARDEIETRPGFDGPLSYVVTGCENFESTVVHFSSRLEAEKLIEAIQAAQGKRNAPNPYVEIPRKWKDRLLSLGEFCGAALVVGFLGAAAANIGWNFTSNMGMSDERSTHATAMQQDLALSKYEESITQMDQKAARMIGQQLMASAMKECRDVSGCKQAESDQKPPTTDNSEGAE</sequence>
<feature type="region of interest" description="Disordered" evidence="1">
    <location>
        <begin position="199"/>
        <end position="221"/>
    </location>
</feature>
<reference evidence="3 5" key="1">
    <citation type="submission" date="2017-04" db="EMBL/GenBank/DDBJ databases">
        <title>Presence of VIM-2 positive Pseudomonas species in chickens and their surrounding environment.</title>
        <authorList>
            <person name="Zhang R."/>
        </authorList>
    </citation>
    <scope>NUCLEOTIDE SEQUENCE [LARGE SCALE GENOMIC DNA]</scope>
    <source>
        <strain evidence="3 5">DZ-C18</strain>
    </source>
</reference>
<reference evidence="4 6" key="2">
    <citation type="submission" date="2020-09" db="EMBL/GenBank/DDBJ databases">
        <title>Co-existence of a novel multidrug-resistance efflux pump with carbapenem resistance gene blaVIM-2 in one megaplasmid in Pseudomonas putida.</title>
        <authorList>
            <person name="Peng K."/>
            <person name="Li R."/>
        </authorList>
    </citation>
    <scope>NUCLEOTIDE SEQUENCE [LARGE SCALE GENOMIC DNA]</scope>
    <source>
        <strain evidence="4 6">ZXPA-20</strain>
        <plasmid evidence="4 6">pZXPA-20-602k</plasmid>
    </source>
</reference>
<proteinExistence type="predicted"/>
<evidence type="ECO:0000313" key="4">
    <source>
        <dbReference type="EMBL" id="QOD01404.1"/>
    </source>
</evidence>
<dbReference type="Proteomes" id="UP000516786">
    <property type="component" value="Plasmid pZXPA-20-602k"/>
</dbReference>
<accession>A0A1X0ZX16</accession>
<feature type="transmembrane region" description="Helical" evidence="2">
    <location>
        <begin position="119"/>
        <end position="141"/>
    </location>
</feature>
<feature type="compositionally biased region" description="Basic and acidic residues" evidence="1">
    <location>
        <begin position="199"/>
        <end position="209"/>
    </location>
</feature>
<evidence type="ECO:0000313" key="6">
    <source>
        <dbReference type="Proteomes" id="UP000516786"/>
    </source>
</evidence>
<name>A0A1X0ZX16_PSEPU</name>
<dbReference type="EMBL" id="CP061724">
    <property type="protein sequence ID" value="QOD01404.1"/>
    <property type="molecule type" value="Genomic_DNA"/>
</dbReference>
<keyword evidence="4" id="KW-0614">Plasmid</keyword>
<evidence type="ECO:0000256" key="1">
    <source>
        <dbReference type="SAM" id="MobiDB-lite"/>
    </source>
</evidence>
<evidence type="ECO:0000313" key="5">
    <source>
        <dbReference type="Proteomes" id="UP000193675"/>
    </source>
</evidence>
<geneLocation type="plasmid" evidence="4 6">
    <name>pZXPA-20-602k</name>
</geneLocation>
<evidence type="ECO:0000313" key="3">
    <source>
        <dbReference type="EMBL" id="ORL58719.1"/>
    </source>
</evidence>
<feature type="compositionally biased region" description="Polar residues" evidence="1">
    <location>
        <begin position="210"/>
        <end position="221"/>
    </location>
</feature>
<gene>
    <name evidence="3" type="ORF">B7H17_24620</name>
    <name evidence="4" type="ORF">ID616_32970</name>
</gene>
<keyword evidence="2" id="KW-1133">Transmembrane helix</keyword>
<keyword evidence="2" id="KW-0812">Transmembrane</keyword>
<organism evidence="3 5">
    <name type="scientific">Pseudomonas putida</name>
    <name type="common">Arthrobacter siderocapsulatus</name>
    <dbReference type="NCBI Taxonomy" id="303"/>
    <lineage>
        <taxon>Bacteria</taxon>
        <taxon>Pseudomonadati</taxon>
        <taxon>Pseudomonadota</taxon>
        <taxon>Gammaproteobacteria</taxon>
        <taxon>Pseudomonadales</taxon>
        <taxon>Pseudomonadaceae</taxon>
        <taxon>Pseudomonas</taxon>
    </lineage>
</organism>